<evidence type="ECO:0000256" key="23">
    <source>
        <dbReference type="PROSITE-ProRule" id="PRU00047"/>
    </source>
</evidence>
<protein>
    <recommendedName>
        <fullName evidence="21">Enoyl-CoA delta isomerase 1, mitochondrial</fullName>
    </recommendedName>
    <alternativeName>
        <fullName evidence="22">3,2-trans-enoyl-CoA isomerase</fullName>
    </alternativeName>
</protein>
<keyword evidence="14" id="KW-0496">Mitochondrion</keyword>
<comment type="catalytic activity">
    <reaction evidence="17">
        <text>(2E)-tetradecenoyl-CoA = (3Z)-tetradecenoyl-CoA</text>
        <dbReference type="Rhea" id="RHEA:29847"/>
        <dbReference type="ChEBI" id="CHEBI:61405"/>
        <dbReference type="ChEBI" id="CHEBI:61968"/>
    </reaction>
    <physiologicalReaction direction="right-to-left" evidence="17">
        <dbReference type="Rhea" id="RHEA:29849"/>
    </physiologicalReaction>
</comment>
<dbReference type="OrthoDB" id="8027319at2759"/>
<evidence type="ECO:0000256" key="9">
    <source>
        <dbReference type="ARBA" id="ARBA00022832"/>
    </source>
</evidence>
<dbReference type="InterPro" id="IPR001753">
    <property type="entry name" value="Enoyl-CoA_hydra/iso"/>
</dbReference>
<dbReference type="GO" id="GO:0003676">
    <property type="term" value="F:nucleic acid binding"/>
    <property type="evidence" value="ECO:0007669"/>
    <property type="project" value="InterPro"/>
</dbReference>
<dbReference type="SUPFAM" id="SSF50630">
    <property type="entry name" value="Acid proteases"/>
    <property type="match status" value="1"/>
</dbReference>
<dbReference type="Gene3D" id="3.90.226.10">
    <property type="entry name" value="2-enoyl-CoA Hydratase, Chain A, domain 1"/>
    <property type="match status" value="1"/>
</dbReference>
<dbReference type="GO" id="GO:0004165">
    <property type="term" value="F:delta(3)-delta(2)-enoyl-CoA isomerase activity"/>
    <property type="evidence" value="ECO:0007669"/>
    <property type="project" value="UniProtKB-EC"/>
</dbReference>
<comment type="pathway">
    <text evidence="2">Lipid metabolism; fatty acid beta-oxidation.</text>
</comment>
<dbReference type="GO" id="GO:0003964">
    <property type="term" value="F:RNA-directed DNA polymerase activity"/>
    <property type="evidence" value="ECO:0007669"/>
    <property type="project" value="UniProtKB-KW"/>
</dbReference>
<evidence type="ECO:0000313" key="27">
    <source>
        <dbReference type="EMBL" id="KAF2879916.1"/>
    </source>
</evidence>
<evidence type="ECO:0000313" key="28">
    <source>
        <dbReference type="Proteomes" id="UP000801492"/>
    </source>
</evidence>
<dbReference type="InterPro" id="IPR041373">
    <property type="entry name" value="RT_RNaseH"/>
</dbReference>
<comment type="function">
    <text evidence="20">Key enzyme of fatty acid beta-oxidation. Able to isomerize both 3-cis (3Z) and 3-trans (3E) double bonds into the 2-trans (2E) form in a range of enoyl-CoA species, with a preference for (3Z)-enoyl-CoAs over (3E)-enoyl-CoAs. The catalytic efficiency of this enzyme is not affected by the fatty acyl chain length.</text>
</comment>
<evidence type="ECO:0000256" key="11">
    <source>
        <dbReference type="ARBA" id="ARBA00022946"/>
    </source>
</evidence>
<comment type="catalytic activity">
    <reaction evidence="16">
        <text>(3Z)-decenoyl-CoA = (2E)-decenoyl-CoA</text>
        <dbReference type="Rhea" id="RHEA:77195"/>
        <dbReference type="ChEBI" id="CHEBI:61406"/>
        <dbReference type="ChEBI" id="CHEBI:195601"/>
    </reaction>
    <physiologicalReaction direction="left-to-right" evidence="16">
        <dbReference type="Rhea" id="RHEA:77196"/>
    </physiologicalReaction>
</comment>
<dbReference type="FunFam" id="3.90.226.10:FF:000034">
    <property type="entry name" value="Enoyl-CoA delta isomerase 1"/>
    <property type="match status" value="1"/>
</dbReference>
<evidence type="ECO:0000256" key="7">
    <source>
        <dbReference type="ARBA" id="ARBA00022759"/>
    </source>
</evidence>
<keyword evidence="7" id="KW-0255">Endonuclease</keyword>
<accession>A0A8K0FYU8</accession>
<sequence length="995" mass="112587">MSVEQFQQLLAQIGAPPAAGSFSGCTSRFDGERNHEKVEEFITSTTIYKELEKIRAKNEANSWSDVCKLILHAFSPAKPPYQVYNELFAEKQDTKTSVDEFVCKKRALLAQLLDGRHNEETQLDIVYGLLNLNIRKKVSRSDITSFRELLQKARLVEDLQTEEEIPKGNDEKVKQAYAKKNRCFFCGFRGHKLEDCRKRKKKLEAKTNEETTTSTTSMLNKVETIKCYGCEKPGYFKSNCPTCSQKSIEAATNEINFYAINPVLTQEACVPTVPVTVYGKTGEAYFDTAARKSIAGSRLYEHLKQSNCKLCKQLATVTLADGVPREEIIYSTTVTILLEGRSLPINFIVLPNAHDNRTLLGIDFLESAAIVLNLPQRSWCFADESNNWMEFLPMRRISEGSQPASKRRKSVEMERVETVSRVPPTSPGKSPFLEFFTSPLPDETENLDPNWKLIPLELELPVVRSHPDRDDTCSPTTLFEIFRDALSEDTSPLKRDPRVYFEALTVDVSLRADERELLNQEEVASFNELLHGFQELFAEHGPPTNYAEHSIDTQDHVPIAVLPYRLPPVRQQQLRQADGEKLFILKTEASGYALGAVLVQGEGENEHPLEYASRLLNPAERNYSTIEREALAVVWAVNKFRGYIEGGEVQVITDHQPLRWLMTLKSPSGRLARWALQLQRYNLSIFYKPGKTNVVADNLSRPPCGMHKENGNCAVCQVFIDFPRKGEREMRKEQLTTINNRNFVKISTDEETNLITVTLNRPPVNSLNLNFLKELHATFDTLEGIKPKGVILTSFSDKVFSAGLDLTEVYKPSEERLKMVWKALEDVVIKLYGFSYPTLAAINGHAPAGGCLLALCCDYRVMVDNFSIGLNEVPVGIAVPPWVIVLMRNTINKRHAELALITGKLFTSKQAFEAGLIDEIASDAADLRNKVAAFFKHYDSVNVEARAATKKYIRNPDVELMKSTQEQDVENTTNLLMQDAIQHDIQSYFNRIRRK</sequence>
<dbReference type="Gene3D" id="6.10.250.170">
    <property type="match status" value="1"/>
</dbReference>
<dbReference type="EMBL" id="VTPC01091055">
    <property type="protein sequence ID" value="KAF2879916.1"/>
    <property type="molecule type" value="Genomic_DNA"/>
</dbReference>
<evidence type="ECO:0000256" key="2">
    <source>
        <dbReference type="ARBA" id="ARBA00005005"/>
    </source>
</evidence>
<dbReference type="Gene3D" id="2.40.70.10">
    <property type="entry name" value="Acid Proteases"/>
    <property type="match status" value="1"/>
</dbReference>
<dbReference type="GO" id="GO:0004519">
    <property type="term" value="F:endonuclease activity"/>
    <property type="evidence" value="ECO:0007669"/>
    <property type="project" value="UniProtKB-KW"/>
</dbReference>
<evidence type="ECO:0000256" key="25">
    <source>
        <dbReference type="SAM" id="MobiDB-lite"/>
    </source>
</evidence>
<evidence type="ECO:0000256" key="18">
    <source>
        <dbReference type="ARBA" id="ARBA00052376"/>
    </source>
</evidence>
<dbReference type="Gene3D" id="4.10.60.10">
    <property type="entry name" value="Zinc finger, CCHC-type"/>
    <property type="match status" value="1"/>
</dbReference>
<dbReference type="InterPro" id="IPR018376">
    <property type="entry name" value="Enoyl-CoA_hyd/isom_CS"/>
</dbReference>
<dbReference type="CDD" id="cd09274">
    <property type="entry name" value="RNase_HI_RT_Ty3"/>
    <property type="match status" value="1"/>
</dbReference>
<keyword evidence="10" id="KW-0695">RNA-directed DNA polymerase</keyword>
<evidence type="ECO:0000256" key="13">
    <source>
        <dbReference type="ARBA" id="ARBA00023098"/>
    </source>
</evidence>
<dbReference type="SUPFAM" id="SSF56672">
    <property type="entry name" value="DNA/RNA polymerases"/>
    <property type="match status" value="1"/>
</dbReference>
<dbReference type="InterPro" id="IPR050951">
    <property type="entry name" value="Retrovirus_Pol_polyprotein"/>
</dbReference>
<evidence type="ECO:0000256" key="12">
    <source>
        <dbReference type="ARBA" id="ARBA00022990"/>
    </source>
</evidence>
<evidence type="ECO:0000256" key="19">
    <source>
        <dbReference type="ARBA" id="ARBA00052542"/>
    </source>
</evidence>
<evidence type="ECO:0000256" key="22">
    <source>
        <dbReference type="ARBA" id="ARBA00083575"/>
    </source>
</evidence>
<dbReference type="Pfam" id="PF00378">
    <property type="entry name" value="ECH_1"/>
    <property type="match status" value="1"/>
</dbReference>
<evidence type="ECO:0000256" key="4">
    <source>
        <dbReference type="ARBA" id="ARBA00022679"/>
    </source>
</evidence>
<evidence type="ECO:0000256" key="8">
    <source>
        <dbReference type="ARBA" id="ARBA00022801"/>
    </source>
</evidence>
<keyword evidence="5" id="KW-0548">Nucleotidyltransferase</keyword>
<dbReference type="InterPro" id="IPR029045">
    <property type="entry name" value="ClpP/crotonase-like_dom_sf"/>
</dbReference>
<gene>
    <name evidence="27" type="ORF">ILUMI_26245</name>
</gene>
<dbReference type="SMART" id="SM00343">
    <property type="entry name" value="ZnF_C2HC"/>
    <property type="match status" value="2"/>
</dbReference>
<comment type="catalytic activity">
    <reaction evidence="19">
        <text>(3Z)-octenoyl-CoA = (2E)-octenoyl-CoA</text>
        <dbReference type="Rhea" id="RHEA:46044"/>
        <dbReference type="ChEBI" id="CHEBI:62242"/>
        <dbReference type="ChEBI" id="CHEBI:85640"/>
    </reaction>
    <physiologicalReaction direction="left-to-right" evidence="19">
        <dbReference type="Rhea" id="RHEA:46045"/>
    </physiologicalReaction>
</comment>
<comment type="similarity">
    <text evidence="24">Belongs to the enoyl-CoA hydratase/isomerase family.</text>
</comment>
<reference evidence="27" key="1">
    <citation type="submission" date="2019-08" db="EMBL/GenBank/DDBJ databases">
        <title>The genome of the North American firefly Photinus pyralis.</title>
        <authorList>
            <consortium name="Photinus pyralis genome working group"/>
            <person name="Fallon T.R."/>
            <person name="Sander Lower S.E."/>
            <person name="Weng J.-K."/>
        </authorList>
    </citation>
    <scope>NUCLEOTIDE SEQUENCE</scope>
    <source>
        <strain evidence="27">TRF0915ILg1</strain>
        <tissue evidence="27">Whole body</tissue>
    </source>
</reference>
<keyword evidence="13" id="KW-0443">Lipid metabolism</keyword>
<evidence type="ECO:0000256" key="15">
    <source>
        <dbReference type="ARBA" id="ARBA00023235"/>
    </source>
</evidence>
<evidence type="ECO:0000256" key="6">
    <source>
        <dbReference type="ARBA" id="ARBA00022722"/>
    </source>
</evidence>
<dbReference type="PANTHER" id="PTHR37984">
    <property type="entry name" value="PROTEIN CBG26694"/>
    <property type="match status" value="1"/>
</dbReference>
<keyword evidence="11" id="KW-0809">Transit peptide</keyword>
<keyword evidence="23" id="KW-0863">Zinc-finger</keyword>
<dbReference type="InterPro" id="IPR001878">
    <property type="entry name" value="Znf_CCHC"/>
</dbReference>
<dbReference type="Gene3D" id="3.10.20.370">
    <property type="match status" value="1"/>
</dbReference>
<keyword evidence="9" id="KW-0276">Fatty acid metabolism</keyword>
<name>A0A8K0FYU8_IGNLU</name>
<evidence type="ECO:0000256" key="14">
    <source>
        <dbReference type="ARBA" id="ARBA00023128"/>
    </source>
</evidence>
<feature type="region of interest" description="Disordered" evidence="25">
    <location>
        <begin position="402"/>
        <end position="425"/>
    </location>
</feature>
<dbReference type="InterPro" id="IPR043502">
    <property type="entry name" value="DNA/RNA_pol_sf"/>
</dbReference>
<dbReference type="PANTHER" id="PTHR37984:SF5">
    <property type="entry name" value="PROTEIN NYNRIN-LIKE"/>
    <property type="match status" value="1"/>
</dbReference>
<keyword evidence="15" id="KW-0413">Isomerase</keyword>
<keyword evidence="12" id="KW-0007">Acetylation</keyword>
<evidence type="ECO:0000256" key="21">
    <source>
        <dbReference type="ARBA" id="ARBA00068317"/>
    </source>
</evidence>
<dbReference type="Proteomes" id="UP000801492">
    <property type="component" value="Unassembled WGS sequence"/>
</dbReference>
<organism evidence="27 28">
    <name type="scientific">Ignelater luminosus</name>
    <name type="common">Cucubano</name>
    <name type="synonym">Pyrophorus luminosus</name>
    <dbReference type="NCBI Taxonomy" id="2038154"/>
    <lineage>
        <taxon>Eukaryota</taxon>
        <taxon>Metazoa</taxon>
        <taxon>Ecdysozoa</taxon>
        <taxon>Arthropoda</taxon>
        <taxon>Hexapoda</taxon>
        <taxon>Insecta</taxon>
        <taxon>Pterygota</taxon>
        <taxon>Neoptera</taxon>
        <taxon>Endopterygota</taxon>
        <taxon>Coleoptera</taxon>
        <taxon>Polyphaga</taxon>
        <taxon>Elateriformia</taxon>
        <taxon>Elateroidea</taxon>
        <taxon>Elateridae</taxon>
        <taxon>Agrypninae</taxon>
        <taxon>Pyrophorini</taxon>
        <taxon>Ignelater</taxon>
    </lineage>
</organism>
<evidence type="ECO:0000256" key="10">
    <source>
        <dbReference type="ARBA" id="ARBA00022918"/>
    </source>
</evidence>
<feature type="domain" description="CCHC-type" evidence="26">
    <location>
        <begin position="182"/>
        <end position="198"/>
    </location>
</feature>
<dbReference type="PROSITE" id="PS50158">
    <property type="entry name" value="ZF_CCHC"/>
    <property type="match status" value="1"/>
</dbReference>
<keyword evidence="6" id="KW-0540">Nuclease</keyword>
<dbReference type="GO" id="GO:0006631">
    <property type="term" value="P:fatty acid metabolic process"/>
    <property type="evidence" value="ECO:0007669"/>
    <property type="project" value="UniProtKB-KW"/>
</dbReference>
<dbReference type="GO" id="GO:0008270">
    <property type="term" value="F:zinc ion binding"/>
    <property type="evidence" value="ECO:0007669"/>
    <property type="project" value="UniProtKB-KW"/>
</dbReference>
<evidence type="ECO:0000256" key="3">
    <source>
        <dbReference type="ARBA" id="ARBA00011233"/>
    </source>
</evidence>
<keyword evidence="28" id="KW-1185">Reference proteome</keyword>
<comment type="catalytic activity">
    <reaction evidence="18">
        <text>(3Z)-dodecenoyl-CoA = (2E)-dodecenoyl-CoA</text>
        <dbReference type="Rhea" id="RHEA:23716"/>
        <dbReference type="ChEBI" id="CHEBI:57330"/>
        <dbReference type="ChEBI" id="CHEBI:58543"/>
        <dbReference type="EC" id="5.3.3.8"/>
    </reaction>
    <physiologicalReaction direction="left-to-right" evidence="18">
        <dbReference type="Rhea" id="RHEA:23717"/>
    </physiologicalReaction>
</comment>
<keyword evidence="23" id="KW-0479">Metal-binding</keyword>
<dbReference type="InterPro" id="IPR021109">
    <property type="entry name" value="Peptidase_aspartic_dom_sf"/>
</dbReference>
<evidence type="ECO:0000256" key="20">
    <source>
        <dbReference type="ARBA" id="ARBA00056147"/>
    </source>
</evidence>
<dbReference type="AlphaFoldDB" id="A0A8K0FYU8"/>
<dbReference type="PROSITE" id="PS00166">
    <property type="entry name" value="ENOYL_COA_HYDRATASE"/>
    <property type="match status" value="1"/>
</dbReference>
<comment type="subunit">
    <text evidence="3">Homotrimer.</text>
</comment>
<dbReference type="GO" id="GO:0005759">
    <property type="term" value="C:mitochondrial matrix"/>
    <property type="evidence" value="ECO:0007669"/>
    <property type="project" value="UniProtKB-SubCell"/>
</dbReference>
<dbReference type="Pfam" id="PF17917">
    <property type="entry name" value="RT_RNaseH"/>
    <property type="match status" value="1"/>
</dbReference>
<proteinExistence type="inferred from homology"/>
<evidence type="ECO:0000256" key="1">
    <source>
        <dbReference type="ARBA" id="ARBA00004305"/>
    </source>
</evidence>
<evidence type="ECO:0000256" key="24">
    <source>
        <dbReference type="RuleBase" id="RU003707"/>
    </source>
</evidence>
<dbReference type="CDD" id="cd06558">
    <property type="entry name" value="crotonase-like"/>
    <property type="match status" value="1"/>
</dbReference>
<evidence type="ECO:0000256" key="5">
    <source>
        <dbReference type="ARBA" id="ARBA00022695"/>
    </source>
</evidence>
<keyword evidence="8" id="KW-0378">Hydrolase</keyword>
<comment type="caution">
    <text evidence="27">The sequence shown here is derived from an EMBL/GenBank/DDBJ whole genome shotgun (WGS) entry which is preliminary data.</text>
</comment>
<keyword evidence="23" id="KW-0862">Zinc</keyword>
<evidence type="ECO:0000256" key="16">
    <source>
        <dbReference type="ARBA" id="ARBA00050938"/>
    </source>
</evidence>
<evidence type="ECO:0000259" key="26">
    <source>
        <dbReference type="PROSITE" id="PS50158"/>
    </source>
</evidence>
<comment type="subcellular location">
    <subcellularLocation>
        <location evidence="1">Mitochondrion matrix</location>
    </subcellularLocation>
</comment>
<dbReference type="FunFam" id="3.10.20.370:FF:000001">
    <property type="entry name" value="Retrovirus-related Pol polyprotein from transposon 17.6-like protein"/>
    <property type="match status" value="1"/>
</dbReference>
<keyword evidence="4" id="KW-0808">Transferase</keyword>
<dbReference type="GO" id="GO:0016787">
    <property type="term" value="F:hydrolase activity"/>
    <property type="evidence" value="ECO:0007669"/>
    <property type="project" value="UniProtKB-KW"/>
</dbReference>
<evidence type="ECO:0000256" key="17">
    <source>
        <dbReference type="ARBA" id="ARBA00051293"/>
    </source>
</evidence>
<dbReference type="SUPFAM" id="SSF52096">
    <property type="entry name" value="ClpP/crotonase"/>
    <property type="match status" value="1"/>
</dbReference>